<evidence type="ECO:0000256" key="3">
    <source>
        <dbReference type="ARBA" id="ARBA00022741"/>
    </source>
</evidence>
<keyword evidence="5 7" id="KW-0648">Protein biosynthesis</keyword>
<evidence type="ECO:0000256" key="1">
    <source>
        <dbReference type="ARBA" id="ARBA00007894"/>
    </source>
</evidence>
<gene>
    <name evidence="7" type="primary">gltX</name>
    <name evidence="10" type="ORF">COU95_02235</name>
</gene>
<comment type="subunit">
    <text evidence="7">Monomer.</text>
</comment>
<evidence type="ECO:0000259" key="8">
    <source>
        <dbReference type="Pfam" id="PF00749"/>
    </source>
</evidence>
<feature type="binding site" evidence="7">
    <location>
        <position position="211"/>
    </location>
    <ligand>
        <name>ATP</name>
        <dbReference type="ChEBI" id="CHEBI:30616"/>
    </ligand>
</feature>
<dbReference type="GO" id="GO:0006424">
    <property type="term" value="P:glutamyl-tRNA aminoacylation"/>
    <property type="evidence" value="ECO:0007669"/>
    <property type="project" value="UniProtKB-UniRule"/>
</dbReference>
<comment type="similarity">
    <text evidence="1 7">Belongs to the class-I aminoacyl-tRNA synthetase family. Glutamate--tRNA ligase type 1 subfamily.</text>
</comment>
<reference evidence="11" key="1">
    <citation type="submission" date="2017-09" db="EMBL/GenBank/DDBJ databases">
        <title>Depth-based differentiation of microbial function through sediment-hosted aquifers and enrichment of novel symbionts in the deep terrestrial subsurface.</title>
        <authorList>
            <person name="Probst A.J."/>
            <person name="Ladd B."/>
            <person name="Jarett J.K."/>
            <person name="Geller-Mcgrath D.E."/>
            <person name="Sieber C.M.K."/>
            <person name="Emerson J.B."/>
            <person name="Anantharaman K."/>
            <person name="Thomas B.C."/>
            <person name="Malmstrom R."/>
            <person name="Stieglmeier M."/>
            <person name="Klingl A."/>
            <person name="Woyke T."/>
            <person name="Ryan C.M."/>
            <person name="Banfield J.F."/>
        </authorList>
    </citation>
    <scope>NUCLEOTIDE SEQUENCE [LARGE SCALE GENOMIC DNA]</scope>
</reference>
<dbReference type="SUPFAM" id="SSF48163">
    <property type="entry name" value="An anticodon-binding domain of class I aminoacyl-tRNA synthetases"/>
    <property type="match status" value="1"/>
</dbReference>
<evidence type="ECO:0000256" key="7">
    <source>
        <dbReference type="HAMAP-Rule" id="MF_00022"/>
    </source>
</evidence>
<feature type="short sequence motif" description="'HIGH' region" evidence="7">
    <location>
        <begin position="10"/>
        <end position="20"/>
    </location>
</feature>
<dbReference type="CDD" id="cd00808">
    <property type="entry name" value="GluRS_core"/>
    <property type="match status" value="1"/>
</dbReference>
<dbReference type="PANTHER" id="PTHR43311">
    <property type="entry name" value="GLUTAMATE--TRNA LIGASE"/>
    <property type="match status" value="1"/>
</dbReference>
<organism evidence="10 11">
    <name type="scientific">Candidatus Shapirobacteria bacterium CG10_big_fil_rev_8_21_14_0_10_40_9</name>
    <dbReference type="NCBI Taxonomy" id="1974888"/>
    <lineage>
        <taxon>Bacteria</taxon>
        <taxon>Candidatus Shapironibacteriota</taxon>
    </lineage>
</organism>
<evidence type="ECO:0000256" key="5">
    <source>
        <dbReference type="ARBA" id="ARBA00022917"/>
    </source>
</evidence>
<dbReference type="Pfam" id="PF00749">
    <property type="entry name" value="tRNA-synt_1c"/>
    <property type="match status" value="2"/>
</dbReference>
<dbReference type="GO" id="GO:0005829">
    <property type="term" value="C:cytosol"/>
    <property type="evidence" value="ECO:0007669"/>
    <property type="project" value="TreeGrafter"/>
</dbReference>
<keyword evidence="2 7" id="KW-0436">Ligase</keyword>
<comment type="catalytic activity">
    <reaction evidence="7">
        <text>tRNA(Glu) + L-glutamate + ATP = L-glutamyl-tRNA(Glu) + AMP + diphosphate</text>
        <dbReference type="Rhea" id="RHEA:23540"/>
        <dbReference type="Rhea" id="RHEA-COMP:9663"/>
        <dbReference type="Rhea" id="RHEA-COMP:9680"/>
        <dbReference type="ChEBI" id="CHEBI:29985"/>
        <dbReference type="ChEBI" id="CHEBI:30616"/>
        <dbReference type="ChEBI" id="CHEBI:33019"/>
        <dbReference type="ChEBI" id="CHEBI:78442"/>
        <dbReference type="ChEBI" id="CHEBI:78520"/>
        <dbReference type="ChEBI" id="CHEBI:456215"/>
        <dbReference type="EC" id="6.1.1.17"/>
    </reaction>
</comment>
<dbReference type="AlphaFoldDB" id="A0A2M8L3M6"/>
<dbReference type="HAMAP" id="MF_00022">
    <property type="entry name" value="Glu_tRNA_synth_type1"/>
    <property type="match status" value="1"/>
</dbReference>
<comment type="subcellular location">
    <subcellularLocation>
        <location evidence="7">Cytoplasm</location>
    </subcellularLocation>
</comment>
<evidence type="ECO:0000313" key="10">
    <source>
        <dbReference type="EMBL" id="PJE67477.1"/>
    </source>
</evidence>
<sequence>MEKVRTRIAPSPTGFAHVGTAYLSLFNFAFARANGGKFILRIEDTDVKRHVPEAEKAIFEGLRWLGLLYDEGPDVGGPFAPYRQSERLSLYKKTSQKLLDKKLAFEDEGAVRLRVSKTGETSWNDLVRGKIIFKNENIEDFVLLKSDEYPTYNFACVVDDLAMKISHVVRAEEHISNTPKQILLYRALGEKPPFFAHMPLLRNPDRSKISKRKNPVALSWYQEQGYLPEALVNFLCLLGWSHPKEKDIFLISEFIKLFSFERVVTTAPIFNFEKLDWINGVYIRKTQNSNLKSQIWEFYEKKYPERLIKQTIPLVKERLTKLSDYPALAGFFFKEPKVDKKLFSKEAKEQLSCAFEVLEKLKTWDKKNLEQVLQGLIKEKNWKTGDFFMNFRIALTGSKITPPITESVEILGKDRTLKRLKVATALL</sequence>
<dbReference type="InterPro" id="IPR000924">
    <property type="entry name" value="Glu/Gln-tRNA-synth"/>
</dbReference>
<evidence type="ECO:0000256" key="6">
    <source>
        <dbReference type="ARBA" id="ARBA00023146"/>
    </source>
</evidence>
<dbReference type="EC" id="6.1.1.17" evidence="7"/>
<dbReference type="InterPro" id="IPR004527">
    <property type="entry name" value="Glu-tRNA-ligase_bac/mito"/>
</dbReference>
<dbReference type="Pfam" id="PF19269">
    <property type="entry name" value="Anticodon_2"/>
    <property type="match status" value="1"/>
</dbReference>
<evidence type="ECO:0000256" key="2">
    <source>
        <dbReference type="ARBA" id="ARBA00022598"/>
    </source>
</evidence>
<comment type="caution">
    <text evidence="10">The sequence shown here is derived from an EMBL/GenBank/DDBJ whole genome shotgun (WGS) entry which is preliminary data.</text>
</comment>
<keyword evidence="7" id="KW-0963">Cytoplasm</keyword>
<protein>
    <recommendedName>
        <fullName evidence="7">Glutamate--tRNA ligase</fullName>
        <ecNumber evidence="7">6.1.1.17</ecNumber>
    </recommendedName>
    <alternativeName>
        <fullName evidence="7">Glutamyl-tRNA synthetase</fullName>
        <shortName evidence="7">GluRS</shortName>
    </alternativeName>
</protein>
<feature type="domain" description="Aminoacyl-tRNA synthetase class I anticodon-binding" evidence="9">
    <location>
        <begin position="304"/>
        <end position="423"/>
    </location>
</feature>
<keyword evidence="4 7" id="KW-0067">ATP-binding</keyword>
<dbReference type="Gene3D" id="3.40.50.620">
    <property type="entry name" value="HUPs"/>
    <property type="match status" value="2"/>
</dbReference>
<dbReference type="InterPro" id="IPR045462">
    <property type="entry name" value="aa-tRNA-synth_I_cd-bd"/>
</dbReference>
<dbReference type="SUPFAM" id="SSF52374">
    <property type="entry name" value="Nucleotidylyl transferase"/>
    <property type="match status" value="1"/>
</dbReference>
<feature type="short sequence motif" description="'KMSKS' region" evidence="7">
    <location>
        <begin position="208"/>
        <end position="212"/>
    </location>
</feature>
<evidence type="ECO:0000313" key="11">
    <source>
        <dbReference type="Proteomes" id="UP000231474"/>
    </source>
</evidence>
<dbReference type="InterPro" id="IPR014729">
    <property type="entry name" value="Rossmann-like_a/b/a_fold"/>
</dbReference>
<dbReference type="GO" id="GO:0004818">
    <property type="term" value="F:glutamate-tRNA ligase activity"/>
    <property type="evidence" value="ECO:0007669"/>
    <property type="project" value="UniProtKB-UniRule"/>
</dbReference>
<evidence type="ECO:0000256" key="4">
    <source>
        <dbReference type="ARBA" id="ARBA00022840"/>
    </source>
</evidence>
<dbReference type="InterPro" id="IPR049940">
    <property type="entry name" value="GluQ/Sye"/>
</dbReference>
<dbReference type="GO" id="GO:0008270">
    <property type="term" value="F:zinc ion binding"/>
    <property type="evidence" value="ECO:0007669"/>
    <property type="project" value="InterPro"/>
</dbReference>
<dbReference type="PANTHER" id="PTHR43311:SF2">
    <property type="entry name" value="GLUTAMATE--TRNA LIGASE, MITOCHONDRIAL-RELATED"/>
    <property type="match status" value="1"/>
</dbReference>
<feature type="domain" description="Glutamyl/glutaminyl-tRNA synthetase class Ib catalytic" evidence="8">
    <location>
        <begin position="3"/>
        <end position="108"/>
    </location>
</feature>
<accession>A0A2M8L3M6</accession>
<dbReference type="GO" id="GO:0005524">
    <property type="term" value="F:ATP binding"/>
    <property type="evidence" value="ECO:0007669"/>
    <property type="project" value="UniProtKB-UniRule"/>
</dbReference>
<dbReference type="InterPro" id="IPR020058">
    <property type="entry name" value="Glu/Gln-tRNA-synth_Ib_cat-dom"/>
</dbReference>
<comment type="function">
    <text evidence="7">Catalyzes the attachment of glutamate to tRNA(Glu) in a two-step reaction: glutamate is first activated by ATP to form Glu-AMP and then transferred to the acceptor end of tRNA(Glu).</text>
</comment>
<dbReference type="PRINTS" id="PR00987">
    <property type="entry name" value="TRNASYNTHGLU"/>
</dbReference>
<keyword evidence="6 7" id="KW-0030">Aminoacyl-tRNA synthetase</keyword>
<dbReference type="Gene3D" id="1.10.10.350">
    <property type="match status" value="1"/>
</dbReference>
<evidence type="ECO:0000259" key="9">
    <source>
        <dbReference type="Pfam" id="PF19269"/>
    </source>
</evidence>
<name>A0A2M8L3M6_9BACT</name>
<comment type="caution">
    <text evidence="7">Lacks conserved residue(s) required for the propagation of feature annotation.</text>
</comment>
<dbReference type="InterPro" id="IPR008925">
    <property type="entry name" value="aa_tRNA-synth_I_cd-bd_sf"/>
</dbReference>
<keyword evidence="3 7" id="KW-0547">Nucleotide-binding</keyword>
<dbReference type="InterPro" id="IPR020751">
    <property type="entry name" value="aa-tRNA-synth_I_codon-bd_sub2"/>
</dbReference>
<proteinExistence type="inferred from homology"/>
<feature type="domain" description="Glutamyl/glutaminyl-tRNA synthetase class Ib catalytic" evidence="8">
    <location>
        <begin position="109"/>
        <end position="277"/>
    </location>
</feature>
<dbReference type="Proteomes" id="UP000231474">
    <property type="component" value="Unassembled WGS sequence"/>
</dbReference>
<dbReference type="GO" id="GO:0000049">
    <property type="term" value="F:tRNA binding"/>
    <property type="evidence" value="ECO:0007669"/>
    <property type="project" value="InterPro"/>
</dbReference>
<dbReference type="InterPro" id="IPR033910">
    <property type="entry name" value="GluRS_core"/>
</dbReference>
<dbReference type="NCBIfam" id="TIGR00464">
    <property type="entry name" value="gltX_bact"/>
    <property type="match status" value="1"/>
</dbReference>
<dbReference type="EMBL" id="PFEK01000044">
    <property type="protein sequence ID" value="PJE67477.1"/>
    <property type="molecule type" value="Genomic_DNA"/>
</dbReference>